<dbReference type="EMBL" id="LMTZ01000152">
    <property type="protein sequence ID" value="KST62581.1"/>
    <property type="molecule type" value="Genomic_DNA"/>
</dbReference>
<name>A0A0V7ZDP2_9CYAN</name>
<dbReference type="AlphaFoldDB" id="A0A0V7ZDP2"/>
<dbReference type="Proteomes" id="UP000053372">
    <property type="component" value="Unassembled WGS sequence"/>
</dbReference>
<accession>A0A0V7ZDP2</accession>
<gene>
    <name evidence="1" type="ORF">BC008_10250</name>
    <name evidence="2" type="ORF">BC008_10445</name>
</gene>
<dbReference type="EMBL" id="LMTZ01000153">
    <property type="protein sequence ID" value="KST62543.1"/>
    <property type="molecule type" value="Genomic_DNA"/>
</dbReference>
<organism evidence="1 3">
    <name type="scientific">Mastigocoleus testarum BC008</name>
    <dbReference type="NCBI Taxonomy" id="371196"/>
    <lineage>
        <taxon>Bacteria</taxon>
        <taxon>Bacillati</taxon>
        <taxon>Cyanobacteriota</taxon>
        <taxon>Cyanophyceae</taxon>
        <taxon>Nostocales</taxon>
        <taxon>Hapalosiphonaceae</taxon>
        <taxon>Mastigocoleus</taxon>
    </lineage>
</organism>
<protein>
    <recommendedName>
        <fullName evidence="4">DUF928 domain-containing protein</fullName>
    </recommendedName>
</protein>
<evidence type="ECO:0008006" key="4">
    <source>
        <dbReference type="Google" id="ProtNLM"/>
    </source>
</evidence>
<dbReference type="RefSeq" id="WP_058184656.1">
    <property type="nucleotide sequence ID" value="NZ_LMTZ01000152.1"/>
</dbReference>
<dbReference type="Pfam" id="PF06051">
    <property type="entry name" value="DUF928"/>
    <property type="match status" value="1"/>
</dbReference>
<dbReference type="OrthoDB" id="536034at2"/>
<keyword evidence="3" id="KW-1185">Reference proteome</keyword>
<evidence type="ECO:0000313" key="2">
    <source>
        <dbReference type="EMBL" id="KST62581.1"/>
    </source>
</evidence>
<comment type="caution">
    <text evidence="1">The sequence shown here is derived from an EMBL/GenBank/DDBJ whole genome shotgun (WGS) entry which is preliminary data.</text>
</comment>
<reference evidence="1 3" key="1">
    <citation type="journal article" date="2015" name="Genome Announc.">
        <title>Draft Genome of the Euendolithic (true boring) Cyanobacterium Mastigocoleus testarum strain BC008.</title>
        <authorList>
            <person name="Guida B.S."/>
            <person name="Garcia-Pichel F."/>
        </authorList>
    </citation>
    <scope>NUCLEOTIDE SEQUENCE [LARGE SCALE GENOMIC DNA]</scope>
    <source>
        <strain evidence="1 3">BC008</strain>
    </source>
</reference>
<dbReference type="InterPro" id="IPR010328">
    <property type="entry name" value="DUF928"/>
</dbReference>
<evidence type="ECO:0000313" key="1">
    <source>
        <dbReference type="EMBL" id="KST62543.1"/>
    </source>
</evidence>
<proteinExistence type="predicted"/>
<evidence type="ECO:0000313" key="3">
    <source>
        <dbReference type="Proteomes" id="UP000053372"/>
    </source>
</evidence>
<sequence length="278" mass="31980">MNRLHFPSRKVIFAFVLIFVLTNLLVYVPSVQAQSQRRPGLIEKIKRFFFGIRPGGTPTGRKRGGAVRDRCPNVVQPLTALVPATDEGFPYVEQTIAKYPTFWFYIPYWSSYQRDAEFVLIDEKEDDVYYATFPLKQEPGIVSLQLPKIMLPLQSGKKYRWVFSVICNPDNRSADATVNGWVERIPVSPNLSNQLQAASPREEVLVYTDAKLWYEALTTLAELQRTNPQNQEIQTDWANLLQILDLSETVPQTWTTYFLPNPSRRERGTAKYNSIVNI</sequence>